<keyword evidence="2" id="KW-0503">Monooxygenase</keyword>
<evidence type="ECO:0000313" key="3">
    <source>
        <dbReference type="Proteomes" id="UP000292372"/>
    </source>
</evidence>
<dbReference type="InterPro" id="IPR011008">
    <property type="entry name" value="Dimeric_a/b-barrel"/>
</dbReference>
<dbReference type="InterPro" id="IPR007138">
    <property type="entry name" value="ABM_dom"/>
</dbReference>
<dbReference type="SUPFAM" id="SSF54909">
    <property type="entry name" value="Dimeric alpha+beta barrel"/>
    <property type="match status" value="1"/>
</dbReference>
<dbReference type="EMBL" id="SIRS01000006">
    <property type="protein sequence ID" value="TBN13788.1"/>
    <property type="molecule type" value="Genomic_DNA"/>
</dbReference>
<feature type="domain" description="ABM" evidence="1">
    <location>
        <begin position="5"/>
        <end position="94"/>
    </location>
</feature>
<proteinExistence type="predicted"/>
<evidence type="ECO:0000259" key="1">
    <source>
        <dbReference type="PROSITE" id="PS51725"/>
    </source>
</evidence>
<dbReference type="GO" id="GO:0004497">
    <property type="term" value="F:monooxygenase activity"/>
    <property type="evidence" value="ECO:0007669"/>
    <property type="project" value="UniProtKB-KW"/>
</dbReference>
<reference evidence="2 3" key="1">
    <citation type="journal article" date="2015" name="Int. J. Syst. Evol. Microbiol.">
        <title>Hyunsoonleella pacifica sp. nov., isolated from seawater of South Pacific Gyre.</title>
        <authorList>
            <person name="Gao X."/>
            <person name="Zhang Z."/>
            <person name="Dai X."/>
            <person name="Zhang X.H."/>
        </authorList>
    </citation>
    <scope>NUCLEOTIDE SEQUENCE [LARGE SCALE GENOMIC DNA]</scope>
    <source>
        <strain evidence="2 3">SW033</strain>
    </source>
</reference>
<name>A0A4Q9FLQ4_9FLAO</name>
<protein>
    <submittedName>
        <fullName evidence="2">Antibiotic biosynthesis monooxygenase</fullName>
    </submittedName>
</protein>
<comment type="caution">
    <text evidence="2">The sequence shown here is derived from an EMBL/GenBank/DDBJ whole genome shotgun (WGS) entry which is preliminary data.</text>
</comment>
<evidence type="ECO:0000313" key="2">
    <source>
        <dbReference type="EMBL" id="TBN13788.1"/>
    </source>
</evidence>
<sequence>MNMKKVIVVQVRVKEKKVKSFLKLAKNMVDESLSENGCLIYKLSRDLKKDNEFVFYEKYENEKAVENHYLSEHFKNFIDSAMPLLINEPLIENFEV</sequence>
<accession>A0A4Q9FLQ4</accession>
<dbReference type="Proteomes" id="UP000292372">
    <property type="component" value="Unassembled WGS sequence"/>
</dbReference>
<keyword evidence="2" id="KW-0560">Oxidoreductase</keyword>
<dbReference type="Pfam" id="PF03992">
    <property type="entry name" value="ABM"/>
    <property type="match status" value="1"/>
</dbReference>
<dbReference type="PANTHER" id="PTHR33336">
    <property type="entry name" value="QUINOL MONOOXYGENASE YGIN-RELATED"/>
    <property type="match status" value="1"/>
</dbReference>
<organism evidence="2 3">
    <name type="scientific">Hyunsoonleella pacifica</name>
    <dbReference type="NCBI Taxonomy" id="1080224"/>
    <lineage>
        <taxon>Bacteria</taxon>
        <taxon>Pseudomonadati</taxon>
        <taxon>Bacteroidota</taxon>
        <taxon>Flavobacteriia</taxon>
        <taxon>Flavobacteriales</taxon>
        <taxon>Flavobacteriaceae</taxon>
    </lineage>
</organism>
<keyword evidence="3" id="KW-1185">Reference proteome</keyword>
<dbReference type="PANTHER" id="PTHR33336:SF15">
    <property type="entry name" value="ABM DOMAIN-CONTAINING PROTEIN"/>
    <property type="match status" value="1"/>
</dbReference>
<gene>
    <name evidence="2" type="ORF">EYD46_14940</name>
</gene>
<dbReference type="PROSITE" id="PS51725">
    <property type="entry name" value="ABM"/>
    <property type="match status" value="1"/>
</dbReference>
<dbReference type="OrthoDB" id="9806189at2"/>
<dbReference type="InterPro" id="IPR050744">
    <property type="entry name" value="AI-2_Isomerase_LsrG"/>
</dbReference>
<dbReference type="AlphaFoldDB" id="A0A4Q9FLQ4"/>
<dbReference type="Gene3D" id="3.30.70.100">
    <property type="match status" value="1"/>
</dbReference>